<dbReference type="RefSeq" id="WP_345480432.1">
    <property type="nucleotide sequence ID" value="NZ_BAABLP010000002.1"/>
</dbReference>
<sequence>MVVHVGSLTPLQALGIPVALIGSVLLALGAEFQHRGVRRSARPDGTSRVGRVLALVRERTWLLGTLLLAAAIPFQLLSLFLAPLTVVQPLGAAALVVSALLNARASPGRTDGRLVRAVALCVLGVGLFVAVAALTTTSRPVRDPQLLAVLGVLAVVLVVLAPVVVLARRRLPPIALVAGAGVLFGFVGSLTKVVLDRLHTIWALGTGLTSTDWLTAVCVVGMGAAGALGAVLVQTAYASGPPHLVVAGLTVIDPLVGVTLGVVVLGEAAQAPAWAPVVFLVTGAIAVSGVVQLARHPMQAAALEERAREQASAG</sequence>
<comment type="subcellular location">
    <subcellularLocation>
        <location evidence="1">Membrane</location>
        <topology evidence="1">Multi-pass membrane protein</topology>
    </subcellularLocation>
</comment>
<dbReference type="PANTHER" id="PTHR40761:SF1">
    <property type="entry name" value="CONSERVED INTEGRAL MEMBRANE ALANINE VALINE AND LEUCINE RICH PROTEIN-RELATED"/>
    <property type="match status" value="1"/>
</dbReference>
<feature type="transmembrane region" description="Helical" evidence="5">
    <location>
        <begin position="174"/>
        <end position="193"/>
    </location>
</feature>
<dbReference type="PANTHER" id="PTHR40761">
    <property type="entry name" value="CONSERVED INTEGRAL MEMBRANE ALANINE VALINE AND LEUCINE RICH PROTEIN-RELATED"/>
    <property type="match status" value="1"/>
</dbReference>
<accession>A0ABP8Z1Z7</accession>
<evidence type="ECO:0000256" key="1">
    <source>
        <dbReference type="ARBA" id="ARBA00004141"/>
    </source>
</evidence>
<feature type="transmembrane region" description="Helical" evidence="5">
    <location>
        <begin position="244"/>
        <end position="265"/>
    </location>
</feature>
<dbReference type="Proteomes" id="UP001500121">
    <property type="component" value="Unassembled WGS sequence"/>
</dbReference>
<evidence type="ECO:0000313" key="6">
    <source>
        <dbReference type="EMBL" id="GAA4744276.1"/>
    </source>
</evidence>
<evidence type="ECO:0000256" key="3">
    <source>
        <dbReference type="ARBA" id="ARBA00022989"/>
    </source>
</evidence>
<comment type="caution">
    <text evidence="6">The sequence shown here is derived from an EMBL/GenBank/DDBJ whole genome shotgun (WGS) entry which is preliminary data.</text>
</comment>
<name>A0ABP8Z1Z7_9MICO</name>
<dbReference type="InterPro" id="IPR008521">
    <property type="entry name" value="Mg_trans_NIPA"/>
</dbReference>
<reference evidence="7" key="1">
    <citation type="journal article" date="2019" name="Int. J. Syst. Evol. Microbiol.">
        <title>The Global Catalogue of Microorganisms (GCM) 10K type strain sequencing project: providing services to taxonomists for standard genome sequencing and annotation.</title>
        <authorList>
            <consortium name="The Broad Institute Genomics Platform"/>
            <consortium name="The Broad Institute Genome Sequencing Center for Infectious Disease"/>
            <person name="Wu L."/>
            <person name="Ma J."/>
        </authorList>
    </citation>
    <scope>NUCLEOTIDE SEQUENCE [LARGE SCALE GENOMIC DNA]</scope>
    <source>
        <strain evidence="7">JCM 19015</strain>
    </source>
</reference>
<keyword evidence="7" id="KW-1185">Reference proteome</keyword>
<evidence type="ECO:0008006" key="8">
    <source>
        <dbReference type="Google" id="ProtNLM"/>
    </source>
</evidence>
<evidence type="ECO:0000256" key="2">
    <source>
        <dbReference type="ARBA" id="ARBA00022692"/>
    </source>
</evidence>
<feature type="transmembrane region" description="Helical" evidence="5">
    <location>
        <begin position="271"/>
        <end position="291"/>
    </location>
</feature>
<feature type="transmembrane region" description="Helical" evidence="5">
    <location>
        <begin position="61"/>
        <end position="80"/>
    </location>
</feature>
<feature type="transmembrane region" description="Helical" evidence="5">
    <location>
        <begin position="86"/>
        <end position="103"/>
    </location>
</feature>
<feature type="transmembrane region" description="Helical" evidence="5">
    <location>
        <begin position="115"/>
        <end position="134"/>
    </location>
</feature>
<keyword evidence="4 5" id="KW-0472">Membrane</keyword>
<proteinExistence type="predicted"/>
<feature type="transmembrane region" description="Helical" evidence="5">
    <location>
        <begin position="146"/>
        <end position="167"/>
    </location>
</feature>
<evidence type="ECO:0000313" key="7">
    <source>
        <dbReference type="Proteomes" id="UP001500121"/>
    </source>
</evidence>
<protein>
    <recommendedName>
        <fullName evidence="8">Multidrug DMT transporter permease</fullName>
    </recommendedName>
</protein>
<organism evidence="6 7">
    <name type="scientific">Amnibacterium soli</name>
    <dbReference type="NCBI Taxonomy" id="1282736"/>
    <lineage>
        <taxon>Bacteria</taxon>
        <taxon>Bacillati</taxon>
        <taxon>Actinomycetota</taxon>
        <taxon>Actinomycetes</taxon>
        <taxon>Micrococcales</taxon>
        <taxon>Microbacteriaceae</taxon>
        <taxon>Amnibacterium</taxon>
    </lineage>
</organism>
<dbReference type="Pfam" id="PF05653">
    <property type="entry name" value="Mg_trans_NIPA"/>
    <property type="match status" value="1"/>
</dbReference>
<gene>
    <name evidence="6" type="ORF">GCM10025783_14930</name>
</gene>
<keyword evidence="2 5" id="KW-0812">Transmembrane</keyword>
<keyword evidence="3 5" id="KW-1133">Transmembrane helix</keyword>
<evidence type="ECO:0000256" key="4">
    <source>
        <dbReference type="ARBA" id="ARBA00023136"/>
    </source>
</evidence>
<feature type="transmembrane region" description="Helical" evidence="5">
    <location>
        <begin position="213"/>
        <end position="232"/>
    </location>
</feature>
<dbReference type="EMBL" id="BAABLP010000002">
    <property type="protein sequence ID" value="GAA4744276.1"/>
    <property type="molecule type" value="Genomic_DNA"/>
</dbReference>
<evidence type="ECO:0000256" key="5">
    <source>
        <dbReference type="SAM" id="Phobius"/>
    </source>
</evidence>
<feature type="transmembrane region" description="Helical" evidence="5">
    <location>
        <begin position="12"/>
        <end position="32"/>
    </location>
</feature>